<dbReference type="GO" id="GO:0005634">
    <property type="term" value="C:nucleus"/>
    <property type="evidence" value="ECO:0007669"/>
    <property type="project" value="TreeGrafter"/>
</dbReference>
<dbReference type="GO" id="GO:0007507">
    <property type="term" value="P:heart development"/>
    <property type="evidence" value="ECO:0007669"/>
    <property type="project" value="TreeGrafter"/>
</dbReference>
<dbReference type="InterPro" id="IPR000225">
    <property type="entry name" value="Armadillo"/>
</dbReference>
<dbReference type="InterPro" id="IPR011989">
    <property type="entry name" value="ARM-like"/>
</dbReference>
<dbReference type="STRING" id="75743.A0A401P6S9"/>
<dbReference type="GO" id="GO:0005912">
    <property type="term" value="C:adherens junction"/>
    <property type="evidence" value="ECO:0007669"/>
    <property type="project" value="TreeGrafter"/>
</dbReference>
<feature type="region of interest" description="Disordered" evidence="7">
    <location>
        <begin position="220"/>
        <end position="245"/>
    </location>
</feature>
<protein>
    <recommendedName>
        <fullName evidence="10">Plakophilin-2</fullName>
    </recommendedName>
</protein>
<feature type="repeat" description="ARM" evidence="6">
    <location>
        <begin position="433"/>
        <end position="459"/>
    </location>
</feature>
<comment type="caution">
    <text evidence="8">The sequence shown here is derived from an EMBL/GenBank/DDBJ whole genome shotgun (WGS) entry which is preliminary data.</text>
</comment>
<dbReference type="AlphaFoldDB" id="A0A401P6S9"/>
<comment type="subcellular location">
    <subcellularLocation>
        <location evidence="1">Cell junction</location>
    </subcellularLocation>
</comment>
<evidence type="ECO:0000256" key="6">
    <source>
        <dbReference type="PROSITE-ProRule" id="PRU00259"/>
    </source>
</evidence>
<dbReference type="GO" id="GO:0014704">
    <property type="term" value="C:intercalated disc"/>
    <property type="evidence" value="ECO:0007669"/>
    <property type="project" value="TreeGrafter"/>
</dbReference>
<name>A0A401P6S9_SCYTO</name>
<evidence type="ECO:0000256" key="2">
    <source>
        <dbReference type="ARBA" id="ARBA00005462"/>
    </source>
</evidence>
<evidence type="ECO:0000256" key="3">
    <source>
        <dbReference type="ARBA" id="ARBA00022737"/>
    </source>
</evidence>
<evidence type="ECO:0000313" key="9">
    <source>
        <dbReference type="Proteomes" id="UP000288216"/>
    </source>
</evidence>
<dbReference type="GO" id="GO:0072659">
    <property type="term" value="P:protein localization to plasma membrane"/>
    <property type="evidence" value="ECO:0007669"/>
    <property type="project" value="TreeGrafter"/>
</dbReference>
<dbReference type="GO" id="GO:0005886">
    <property type="term" value="C:plasma membrane"/>
    <property type="evidence" value="ECO:0007669"/>
    <property type="project" value="TreeGrafter"/>
</dbReference>
<feature type="repeat" description="ARM" evidence="6">
    <location>
        <begin position="720"/>
        <end position="759"/>
    </location>
</feature>
<keyword evidence="4" id="KW-0130">Cell adhesion</keyword>
<dbReference type="InterPro" id="IPR028435">
    <property type="entry name" value="Plakophilin/d_Catenin"/>
</dbReference>
<dbReference type="OMA" id="HIRRMLY"/>
<dbReference type="GO" id="GO:0045110">
    <property type="term" value="P:intermediate filament bundle assembly"/>
    <property type="evidence" value="ECO:0007669"/>
    <property type="project" value="TreeGrafter"/>
</dbReference>
<gene>
    <name evidence="8" type="ORF">scyTo_0000957</name>
</gene>
<dbReference type="EMBL" id="BFAA01000196">
    <property type="protein sequence ID" value="GCB68825.1"/>
    <property type="molecule type" value="Genomic_DNA"/>
</dbReference>
<dbReference type="SUPFAM" id="SSF48371">
    <property type="entry name" value="ARM repeat"/>
    <property type="match status" value="1"/>
</dbReference>
<evidence type="ECO:0000313" key="8">
    <source>
        <dbReference type="EMBL" id="GCB68825.1"/>
    </source>
</evidence>
<evidence type="ECO:0000256" key="5">
    <source>
        <dbReference type="ARBA" id="ARBA00022949"/>
    </source>
</evidence>
<comment type="similarity">
    <text evidence="2">Belongs to the beta-catenin family.</text>
</comment>
<dbReference type="GO" id="GO:0098609">
    <property type="term" value="P:cell-cell adhesion"/>
    <property type="evidence" value="ECO:0007669"/>
    <property type="project" value="InterPro"/>
</dbReference>
<evidence type="ECO:0000256" key="4">
    <source>
        <dbReference type="ARBA" id="ARBA00022889"/>
    </source>
</evidence>
<dbReference type="PROSITE" id="PS50176">
    <property type="entry name" value="ARM_REPEAT"/>
    <property type="match status" value="3"/>
</dbReference>
<feature type="repeat" description="ARM" evidence="6">
    <location>
        <begin position="475"/>
        <end position="507"/>
    </location>
</feature>
<dbReference type="Proteomes" id="UP000288216">
    <property type="component" value="Unassembled WGS sequence"/>
</dbReference>
<evidence type="ECO:0000256" key="1">
    <source>
        <dbReference type="ARBA" id="ARBA00004282"/>
    </source>
</evidence>
<dbReference type="OrthoDB" id="3245100at2759"/>
<reference evidence="8 9" key="1">
    <citation type="journal article" date="2018" name="Nat. Ecol. Evol.">
        <title>Shark genomes provide insights into elasmobranch evolution and the origin of vertebrates.</title>
        <authorList>
            <person name="Hara Y"/>
            <person name="Yamaguchi K"/>
            <person name="Onimaru K"/>
            <person name="Kadota M"/>
            <person name="Koyanagi M"/>
            <person name="Keeley SD"/>
            <person name="Tatsumi K"/>
            <person name="Tanaka K"/>
            <person name="Motone F"/>
            <person name="Kageyama Y"/>
            <person name="Nozu R"/>
            <person name="Adachi N"/>
            <person name="Nishimura O"/>
            <person name="Nakagawa R"/>
            <person name="Tanegashima C"/>
            <person name="Kiyatake I"/>
            <person name="Matsumoto R"/>
            <person name="Murakumo K"/>
            <person name="Nishida K"/>
            <person name="Terakita A"/>
            <person name="Kuratani S"/>
            <person name="Sato K"/>
            <person name="Hyodo S Kuraku.S."/>
        </authorList>
    </citation>
    <scope>NUCLEOTIDE SEQUENCE [LARGE SCALE GENOMIC DNA]</scope>
</reference>
<evidence type="ECO:0008006" key="10">
    <source>
        <dbReference type="Google" id="ProtNLM"/>
    </source>
</evidence>
<keyword evidence="5" id="KW-0965">Cell junction</keyword>
<dbReference type="GO" id="GO:0002934">
    <property type="term" value="P:desmosome organization"/>
    <property type="evidence" value="ECO:0007669"/>
    <property type="project" value="TreeGrafter"/>
</dbReference>
<dbReference type="GO" id="GO:0005737">
    <property type="term" value="C:cytoplasm"/>
    <property type="evidence" value="ECO:0007669"/>
    <property type="project" value="TreeGrafter"/>
</dbReference>
<keyword evidence="3" id="KW-0677">Repeat</keyword>
<evidence type="ECO:0000256" key="7">
    <source>
        <dbReference type="SAM" id="MobiDB-lite"/>
    </source>
</evidence>
<accession>A0A401P6S9</accession>
<proteinExistence type="inferred from homology"/>
<keyword evidence="9" id="KW-1185">Reference proteome</keyword>
<dbReference type="InterPro" id="IPR016024">
    <property type="entry name" value="ARM-type_fold"/>
</dbReference>
<organism evidence="8 9">
    <name type="scientific">Scyliorhinus torazame</name>
    <name type="common">Cloudy catshark</name>
    <name type="synonym">Catulus torazame</name>
    <dbReference type="NCBI Taxonomy" id="75743"/>
    <lineage>
        <taxon>Eukaryota</taxon>
        <taxon>Metazoa</taxon>
        <taxon>Chordata</taxon>
        <taxon>Craniata</taxon>
        <taxon>Vertebrata</taxon>
        <taxon>Chondrichthyes</taxon>
        <taxon>Elasmobranchii</taxon>
        <taxon>Galeomorphii</taxon>
        <taxon>Galeoidea</taxon>
        <taxon>Carcharhiniformes</taxon>
        <taxon>Scyliorhinidae</taxon>
        <taxon>Scyliorhinus</taxon>
    </lineage>
</organism>
<dbReference type="Gene3D" id="1.25.10.10">
    <property type="entry name" value="Leucine-rich Repeat Variant"/>
    <property type="match status" value="1"/>
</dbReference>
<sequence length="877" mass="98418">MSPDTFIRTVLSQTPLSDRDSSLAVPSEERLKLSRLQQDEKSFRLRQQVSLSMSRKSRKHSTDRMQRTLSAPDYFSSITTSRFEYPTLPLSKPQYGYTKTPEPASYTISGGYGAAQFSSGTSRFLSQGLQNQTIKPTHRIEISPDNSPVLSRSRPQLESRFSRKGMVGRDLTMSYGRRGLYVEKRLGSQMGNTRRVLHSNARYTQPEVVVTPRPTFVNRASSQSSQRHVVSMSQEPQSSVSVLDDSFPTSPVINFRPGLSQSMSRIYESNQSQALHQQPEGITSSYHGFSQRREAQIVNRSNWNQTSYQTHSSTANNAVATQELAPMEVLTVEAQVETQIQAEMQAQTQECQAQAQAQSNYQASAYQENYEMQGRHASFTESASGDDDGEWTMETAVSALTHDNIDYILYGANFIQHECYQSPEAKKELYNLDGIGKLITLLSNEDLDVQRAACGAIRNGVFEENDSKVEVQEHNGLQKLVQLLGQTKDIETKKQITGLLWNLSSNEHLKAELIKRALKPLTASIIIPFSGWPDGDVKNFDVDPNIFYNTTGCMRNLSSASPEGRKQMRECDGLIDSLVHYIQFTIANNQEDDKSTENCMCILHNLSFQLENELPSAYSENLAWKNDPSSQKKSAGCFGARSSRLKEENVVNIPSVEEKRNPRGVEWLWHSLVVRMYLSLVARSTSNCTQEASLGALQNLTASSGPMGFTISETITSKENGLQHIRRMLYSKEPSVQKAAVSLLRNMSRNRKVHEELVNLIMPDLIAILPESNQDSSMPNETVSFTCHVLNNLIQHNPQHARSFVQNQGLKKIVSISNDDSNVSTAAGKAASNVLYSLWLHRELHAAYKKAGFTKSDFINSRTTKAYHAARERKSFY</sequence>
<dbReference type="SMART" id="SM00185">
    <property type="entry name" value="ARM"/>
    <property type="match status" value="7"/>
</dbReference>
<dbReference type="PANTHER" id="PTHR10372:SF25">
    <property type="entry name" value="PLAKOPHILIN-2"/>
    <property type="match status" value="1"/>
</dbReference>
<dbReference type="PANTHER" id="PTHR10372">
    <property type="entry name" value="PLAKOPHILLIN-RELATED"/>
    <property type="match status" value="1"/>
</dbReference>
<dbReference type="Pfam" id="PF00514">
    <property type="entry name" value="Arm"/>
    <property type="match status" value="3"/>
</dbReference>